<evidence type="ECO:0000256" key="1">
    <source>
        <dbReference type="ARBA" id="ARBA00023015"/>
    </source>
</evidence>
<dbReference type="OrthoDB" id="9777588at2"/>
<dbReference type="AlphaFoldDB" id="A0A448TV42"/>
<dbReference type="RefSeq" id="WP_126600008.1">
    <property type="nucleotide sequence ID" value="NZ_LR134510.1"/>
</dbReference>
<dbReference type="InterPro" id="IPR014710">
    <property type="entry name" value="RmlC-like_jellyroll"/>
</dbReference>
<dbReference type="InterPro" id="IPR036388">
    <property type="entry name" value="WH-like_DNA-bd_sf"/>
</dbReference>
<reference evidence="6 7" key="1">
    <citation type="submission" date="2018-12" db="EMBL/GenBank/DDBJ databases">
        <authorList>
            <consortium name="Pathogen Informatics"/>
        </authorList>
    </citation>
    <scope>NUCLEOTIDE SEQUENCE [LARGE SCALE GENOMIC DNA]</scope>
    <source>
        <strain evidence="6 7">NCTC12871</strain>
    </source>
</reference>
<evidence type="ECO:0000259" key="5">
    <source>
        <dbReference type="PROSITE" id="PS51063"/>
    </source>
</evidence>
<evidence type="ECO:0000256" key="2">
    <source>
        <dbReference type="ARBA" id="ARBA00023125"/>
    </source>
</evidence>
<dbReference type="Gene3D" id="1.10.10.10">
    <property type="entry name" value="Winged helix-like DNA-binding domain superfamily/Winged helix DNA-binding domain"/>
    <property type="match status" value="1"/>
</dbReference>
<dbReference type="GO" id="GO:0003677">
    <property type="term" value="F:DNA binding"/>
    <property type="evidence" value="ECO:0007669"/>
    <property type="project" value="UniProtKB-KW"/>
</dbReference>
<dbReference type="Gene3D" id="2.60.120.10">
    <property type="entry name" value="Jelly Rolls"/>
    <property type="match status" value="1"/>
</dbReference>
<dbReference type="InterPro" id="IPR036390">
    <property type="entry name" value="WH_DNA-bd_sf"/>
</dbReference>
<evidence type="ECO:0000259" key="4">
    <source>
        <dbReference type="PROSITE" id="PS50042"/>
    </source>
</evidence>
<dbReference type="Proteomes" id="UP000279799">
    <property type="component" value="Chromosome"/>
</dbReference>
<dbReference type="InterPro" id="IPR050397">
    <property type="entry name" value="Env_Response_Regulators"/>
</dbReference>
<feature type="domain" description="HTH crp-type" evidence="5">
    <location>
        <begin position="151"/>
        <end position="223"/>
    </location>
</feature>
<organism evidence="6 7">
    <name type="scientific">Actinobacillus delphinicola</name>
    <dbReference type="NCBI Taxonomy" id="51161"/>
    <lineage>
        <taxon>Bacteria</taxon>
        <taxon>Pseudomonadati</taxon>
        <taxon>Pseudomonadota</taxon>
        <taxon>Gammaproteobacteria</taxon>
        <taxon>Pasteurellales</taxon>
        <taxon>Pasteurellaceae</taxon>
        <taxon>Actinobacillus</taxon>
    </lineage>
</organism>
<dbReference type="SUPFAM" id="SSF46785">
    <property type="entry name" value="Winged helix' DNA-binding domain"/>
    <property type="match status" value="1"/>
</dbReference>
<keyword evidence="2" id="KW-0238">DNA-binding</keyword>
<protein>
    <submittedName>
        <fullName evidence="6">Fumarate/nitrate reduction transcriptional regulator</fullName>
    </submittedName>
</protein>
<keyword evidence="1" id="KW-0805">Transcription regulation</keyword>
<name>A0A448TV42_9PAST</name>
<dbReference type="Pfam" id="PF00027">
    <property type="entry name" value="cNMP_binding"/>
    <property type="match status" value="1"/>
</dbReference>
<sequence length="251" mass="28597">MLDLDRFISSYGGSGLFANLDRNVIADILSVSQECTAVENEYLLYEGDHIEYLFFILQGELITFRTNTQGDEVSVRLLETGDVCGDSVFFMDKVGSPIGIKALVGAKFLRIPRKTVLKLVTENIQFSNNIVSVLANFYQIALMQIHNLAVKKTKDRLGHFLLFQHLKKRHSSKDTELYLNFKKNVIANFLGMTPETLSRQLHALEKDDYIMIDKEEIYLSSPHSLCHFCDEDTAVYCKDLEGCPNKRTRTP</sequence>
<keyword evidence="3" id="KW-0804">Transcription</keyword>
<dbReference type="InterPro" id="IPR000595">
    <property type="entry name" value="cNMP-bd_dom"/>
</dbReference>
<feature type="domain" description="Cyclic nucleotide-binding" evidence="4">
    <location>
        <begin position="16"/>
        <end position="120"/>
    </location>
</feature>
<dbReference type="SMART" id="SM00419">
    <property type="entry name" value="HTH_CRP"/>
    <property type="match status" value="1"/>
</dbReference>
<dbReference type="PANTHER" id="PTHR24567">
    <property type="entry name" value="CRP FAMILY TRANSCRIPTIONAL REGULATORY PROTEIN"/>
    <property type="match status" value="1"/>
</dbReference>
<dbReference type="SUPFAM" id="SSF51206">
    <property type="entry name" value="cAMP-binding domain-like"/>
    <property type="match status" value="1"/>
</dbReference>
<dbReference type="PROSITE" id="PS51063">
    <property type="entry name" value="HTH_CRP_2"/>
    <property type="match status" value="1"/>
</dbReference>
<dbReference type="SMART" id="SM00100">
    <property type="entry name" value="cNMP"/>
    <property type="match status" value="1"/>
</dbReference>
<dbReference type="InterPro" id="IPR012318">
    <property type="entry name" value="HTH_CRP"/>
</dbReference>
<dbReference type="EMBL" id="LR134510">
    <property type="protein sequence ID" value="VEJ09790.1"/>
    <property type="molecule type" value="Genomic_DNA"/>
</dbReference>
<dbReference type="Pfam" id="PF13545">
    <property type="entry name" value="HTH_Crp_2"/>
    <property type="match status" value="1"/>
</dbReference>
<keyword evidence="7" id="KW-1185">Reference proteome</keyword>
<dbReference type="GO" id="GO:0005829">
    <property type="term" value="C:cytosol"/>
    <property type="evidence" value="ECO:0007669"/>
    <property type="project" value="TreeGrafter"/>
</dbReference>
<dbReference type="InterPro" id="IPR018490">
    <property type="entry name" value="cNMP-bd_dom_sf"/>
</dbReference>
<dbReference type="CDD" id="cd00038">
    <property type="entry name" value="CAP_ED"/>
    <property type="match status" value="1"/>
</dbReference>
<accession>A0A448TV42</accession>
<evidence type="ECO:0000313" key="6">
    <source>
        <dbReference type="EMBL" id="VEJ09790.1"/>
    </source>
</evidence>
<dbReference type="PANTHER" id="PTHR24567:SF26">
    <property type="entry name" value="REGULATORY PROTEIN YEIL"/>
    <property type="match status" value="1"/>
</dbReference>
<dbReference type="PROSITE" id="PS50042">
    <property type="entry name" value="CNMP_BINDING_3"/>
    <property type="match status" value="1"/>
</dbReference>
<gene>
    <name evidence="6" type="primary">fnr_1</name>
    <name evidence="6" type="ORF">NCTC12871_01275</name>
</gene>
<proteinExistence type="predicted"/>
<evidence type="ECO:0000313" key="7">
    <source>
        <dbReference type="Proteomes" id="UP000279799"/>
    </source>
</evidence>
<dbReference type="GO" id="GO:0003700">
    <property type="term" value="F:DNA-binding transcription factor activity"/>
    <property type="evidence" value="ECO:0007669"/>
    <property type="project" value="TreeGrafter"/>
</dbReference>
<dbReference type="KEGG" id="adp:NCTC12871_01275"/>
<evidence type="ECO:0000256" key="3">
    <source>
        <dbReference type="ARBA" id="ARBA00023163"/>
    </source>
</evidence>